<name>A0ABS8ZCX8_9PSEU</name>
<feature type="transmembrane region" description="Helical" evidence="1">
    <location>
        <begin position="45"/>
        <end position="61"/>
    </location>
</feature>
<protein>
    <submittedName>
        <fullName evidence="2">Uncharacterized protein</fullName>
    </submittedName>
</protein>
<keyword evidence="3" id="KW-1185">Reference proteome</keyword>
<evidence type="ECO:0000256" key="1">
    <source>
        <dbReference type="SAM" id="Phobius"/>
    </source>
</evidence>
<keyword evidence="1" id="KW-0472">Membrane</keyword>
<proteinExistence type="predicted"/>
<gene>
    <name evidence="2" type="ORF">LWC34_23180</name>
</gene>
<dbReference type="RefSeq" id="WP_233727261.1">
    <property type="nucleotide sequence ID" value="NZ_JAJVCN010000002.1"/>
</dbReference>
<comment type="caution">
    <text evidence="2">The sequence shown here is derived from an EMBL/GenBank/DDBJ whole genome shotgun (WGS) entry which is preliminary data.</text>
</comment>
<keyword evidence="1" id="KW-0812">Transmembrane</keyword>
<organism evidence="2 3">
    <name type="scientific">Kibdelosporangium philippinense</name>
    <dbReference type="NCBI Taxonomy" id="211113"/>
    <lineage>
        <taxon>Bacteria</taxon>
        <taxon>Bacillati</taxon>
        <taxon>Actinomycetota</taxon>
        <taxon>Actinomycetes</taxon>
        <taxon>Pseudonocardiales</taxon>
        <taxon>Pseudonocardiaceae</taxon>
        <taxon>Kibdelosporangium</taxon>
    </lineage>
</organism>
<evidence type="ECO:0000313" key="3">
    <source>
        <dbReference type="Proteomes" id="UP001521150"/>
    </source>
</evidence>
<dbReference type="EMBL" id="JAJVCN010000002">
    <property type="protein sequence ID" value="MCE7005706.1"/>
    <property type="molecule type" value="Genomic_DNA"/>
</dbReference>
<keyword evidence="1" id="KW-1133">Transmembrane helix</keyword>
<evidence type="ECO:0000313" key="2">
    <source>
        <dbReference type="EMBL" id="MCE7005706.1"/>
    </source>
</evidence>
<reference evidence="2 3" key="1">
    <citation type="submission" date="2021-12" db="EMBL/GenBank/DDBJ databases">
        <title>Genome sequence of Kibdelosporangium philippinense ATCC 49844.</title>
        <authorList>
            <person name="Fedorov E.A."/>
            <person name="Omeragic M."/>
            <person name="Shalygina K.F."/>
            <person name="Maclea K.S."/>
        </authorList>
    </citation>
    <scope>NUCLEOTIDE SEQUENCE [LARGE SCALE GENOMIC DNA]</scope>
    <source>
        <strain evidence="2 3">ATCC 49844</strain>
    </source>
</reference>
<accession>A0ABS8ZCX8</accession>
<dbReference type="Proteomes" id="UP001521150">
    <property type="component" value="Unassembled WGS sequence"/>
</dbReference>
<sequence>MADQIAALPDAVLAVLAQVLGVLELTPWHGEPYNLTKPDEPMRQWVFGGSMGEGVIVYLILDDQRRVDVLRVLWFG</sequence>